<dbReference type="STRING" id="64702.SAMN05443377_11730"/>
<evidence type="ECO:0000256" key="2">
    <source>
        <dbReference type="ARBA" id="ARBA00022723"/>
    </source>
</evidence>
<feature type="binding site" evidence="6">
    <location>
        <position position="23"/>
    </location>
    <ligand>
        <name>[4Fe-4S] cluster</name>
        <dbReference type="ChEBI" id="CHEBI:49883"/>
    </ligand>
</feature>
<feature type="binding site" evidence="6">
    <location>
        <position position="471"/>
    </location>
    <ligand>
        <name>hybrid [4Fe-2O-2S] cluster</name>
        <dbReference type="ChEBI" id="CHEBI:60519"/>
    </ligand>
</feature>
<comment type="catalytic activity">
    <reaction evidence="6">
        <text>A + NH4(+) + H2O = hydroxylamine + AH2 + H(+)</text>
        <dbReference type="Rhea" id="RHEA:22052"/>
        <dbReference type="ChEBI" id="CHEBI:13193"/>
        <dbReference type="ChEBI" id="CHEBI:15377"/>
        <dbReference type="ChEBI" id="CHEBI:15378"/>
        <dbReference type="ChEBI" id="CHEBI:15429"/>
        <dbReference type="ChEBI" id="CHEBI:17499"/>
        <dbReference type="ChEBI" id="CHEBI:28938"/>
        <dbReference type="EC" id="1.7.99.1"/>
    </reaction>
</comment>
<feature type="binding site" evidence="6">
    <location>
        <position position="8"/>
    </location>
    <ligand>
        <name>[4Fe-4S] cluster</name>
        <dbReference type="ChEBI" id="CHEBI:49883"/>
    </ligand>
</feature>
<comment type="subcellular location">
    <subcellularLocation>
        <location evidence="6">Cytoplasm</location>
    </subcellularLocation>
</comment>
<feature type="binding site" evidence="6">
    <location>
        <position position="17"/>
    </location>
    <ligand>
        <name>[4Fe-4S] cluster</name>
        <dbReference type="ChEBI" id="CHEBI:49883"/>
    </ligand>
</feature>
<comment type="function">
    <text evidence="6">Catalyzes the reduction of hydroxylamine to form NH(3) and H(2)O.</text>
</comment>
<dbReference type="GO" id="GO:0005737">
    <property type="term" value="C:cytoplasm"/>
    <property type="evidence" value="ECO:0007669"/>
    <property type="project" value="UniProtKB-SubCell"/>
</dbReference>
<comment type="cofactor">
    <cofactor evidence="6">
        <name>[4Fe-4S] cluster</name>
        <dbReference type="ChEBI" id="CHEBI:49883"/>
    </cofactor>
    <text evidence="6">Binds 1 [4Fe-4S] cluster.</text>
</comment>
<dbReference type="GO" id="GO:0051539">
    <property type="term" value="F:4 iron, 4 sulfur cluster binding"/>
    <property type="evidence" value="ECO:0007669"/>
    <property type="project" value="UniProtKB-KW"/>
</dbReference>
<feature type="binding site" evidence="6">
    <location>
        <position position="435"/>
    </location>
    <ligand>
        <name>hybrid [4Fe-2O-2S] cluster</name>
        <dbReference type="ChEBI" id="CHEBI:60519"/>
    </ligand>
</feature>
<dbReference type="InterPro" id="IPR010048">
    <property type="entry name" value="Hydroxylam_reduct"/>
</dbReference>
<dbReference type="GO" id="GO:0050418">
    <property type="term" value="F:hydroxylamine reductase activity"/>
    <property type="evidence" value="ECO:0007669"/>
    <property type="project" value="UniProtKB-UniRule"/>
</dbReference>
<dbReference type="FunFam" id="3.40.50.2030:FF:000001">
    <property type="entry name" value="Hydroxylamine reductase"/>
    <property type="match status" value="1"/>
</dbReference>
<dbReference type="PANTHER" id="PTHR30109">
    <property type="entry name" value="HYDROXYLAMINE REDUCTASE"/>
    <property type="match status" value="1"/>
</dbReference>
<dbReference type="NCBIfam" id="TIGR01703">
    <property type="entry name" value="hybrid_clust"/>
    <property type="match status" value="1"/>
</dbReference>
<dbReference type="OrthoDB" id="9761526at2"/>
<keyword evidence="3 6" id="KW-0560">Oxidoreductase</keyword>
<dbReference type="NCBIfam" id="NF003658">
    <property type="entry name" value="PRK05290.1"/>
    <property type="match status" value="1"/>
</dbReference>
<evidence type="ECO:0000313" key="8">
    <source>
        <dbReference type="Proteomes" id="UP000198815"/>
    </source>
</evidence>
<keyword evidence="6" id="KW-0004">4Fe-4S</keyword>
<dbReference type="Pfam" id="PF03063">
    <property type="entry name" value="Prismane"/>
    <property type="match status" value="1"/>
</dbReference>
<evidence type="ECO:0000256" key="6">
    <source>
        <dbReference type="HAMAP-Rule" id="MF_00069"/>
    </source>
</evidence>
<accession>A0A1H9SZ27</accession>
<keyword evidence="4 6" id="KW-0408">Iron</keyword>
<reference evidence="7 8" key="1">
    <citation type="submission" date="2016-10" db="EMBL/GenBank/DDBJ databases">
        <authorList>
            <person name="de Groot N.N."/>
        </authorList>
    </citation>
    <scope>NUCLEOTIDE SEQUENCE [LARGE SCALE GENOMIC DNA]</scope>
    <source>
        <strain evidence="7 8">DSM 16859</strain>
    </source>
</reference>
<feature type="modified residue" description="Cysteine persulfide" evidence="6">
    <location>
        <position position="382"/>
    </location>
</feature>
<comment type="cofactor">
    <cofactor evidence="6">
        <name>hybrid [4Fe-2O-2S] cluster</name>
        <dbReference type="ChEBI" id="CHEBI:60519"/>
    </cofactor>
    <text evidence="6">Binds 1 hybrid [4Fe-2O-2S] cluster.</text>
</comment>
<dbReference type="PIRSF" id="PIRSF000076">
    <property type="entry name" value="HCP"/>
    <property type="match status" value="1"/>
</dbReference>
<feature type="binding site" evidence="6">
    <location>
        <position position="410"/>
    </location>
    <ligand>
        <name>hybrid [4Fe-2O-2S] cluster</name>
        <dbReference type="ChEBI" id="CHEBI:60519"/>
    </ligand>
</feature>
<dbReference type="Proteomes" id="UP000198815">
    <property type="component" value="Unassembled WGS sequence"/>
</dbReference>
<evidence type="ECO:0000313" key="7">
    <source>
        <dbReference type="EMBL" id="SER90141.1"/>
    </source>
</evidence>
<keyword evidence="1 6" id="KW-0963">Cytoplasm</keyword>
<organism evidence="7 8">
    <name type="scientific">Propionibacterium cyclohexanicum</name>
    <dbReference type="NCBI Taxonomy" id="64702"/>
    <lineage>
        <taxon>Bacteria</taxon>
        <taxon>Bacillati</taxon>
        <taxon>Actinomycetota</taxon>
        <taxon>Actinomycetes</taxon>
        <taxon>Propionibacteriales</taxon>
        <taxon>Propionibacteriaceae</taxon>
        <taxon>Propionibacterium</taxon>
    </lineage>
</organism>
<evidence type="ECO:0000256" key="4">
    <source>
        <dbReference type="ARBA" id="ARBA00023004"/>
    </source>
</evidence>
<evidence type="ECO:0000256" key="5">
    <source>
        <dbReference type="ARBA" id="ARBA00023014"/>
    </source>
</evidence>
<keyword evidence="2 6" id="KW-0479">Metal-binding</keyword>
<dbReference type="GO" id="GO:0042542">
    <property type="term" value="P:response to hydrogen peroxide"/>
    <property type="evidence" value="ECO:0007669"/>
    <property type="project" value="TreeGrafter"/>
</dbReference>
<dbReference type="HAMAP" id="MF_00069">
    <property type="entry name" value="Hydroxylam_reduct"/>
    <property type="match status" value="1"/>
</dbReference>
<dbReference type="Gene3D" id="1.20.1270.20">
    <property type="match status" value="2"/>
</dbReference>
<proteinExistence type="inferred from homology"/>
<feature type="binding site" evidence="6">
    <location>
        <position position="469"/>
    </location>
    <ligand>
        <name>hybrid [4Fe-2O-2S] cluster</name>
        <dbReference type="ChEBI" id="CHEBI:60519"/>
    </ligand>
</feature>
<dbReference type="GO" id="GO:0004601">
    <property type="term" value="F:peroxidase activity"/>
    <property type="evidence" value="ECO:0007669"/>
    <property type="project" value="TreeGrafter"/>
</dbReference>
<protein>
    <recommendedName>
        <fullName evidence="6">Hydroxylamine reductase</fullName>
        <ecNumber evidence="6">1.7.99.1</ecNumber>
    </recommendedName>
    <alternativeName>
        <fullName evidence="6">Hybrid-cluster protein</fullName>
        <shortName evidence="6">HCP</shortName>
    </alternativeName>
    <alternativeName>
        <fullName evidence="6">Prismane protein</fullName>
    </alternativeName>
</protein>
<feature type="binding site" evidence="6">
    <location>
        <position position="5"/>
    </location>
    <ligand>
        <name>[4Fe-4S] cluster</name>
        <dbReference type="ChEBI" id="CHEBI:49883"/>
    </ligand>
</feature>
<sequence length="524" mass="55868">MSMFCFQCEQTAHGVGCVDLGVCGKTPDTSAAQDLITFELMKLAVAAEGRPPTAELALTFMEALFTTVTNVSFDADACAGLAQTIAERRLAWTHGQDVVLEAVAEPGALFESATTEGSCRALLVLGLRGMAAYAYHAHVLGHHDPRVDAWLVGGMAQASRSHSVPEWLELLHDFGMVNFACLELLDHANTSCFGDPEPTEVSMRVQPGPFIVVSGHDLHDLSMLLEQCENSGVDVYTHGEMLPAHGYPALRRYSCLKGHFGTAWQNQRKEFSELPGAVLFTTNCLMPPLSGYQDHVFTTAMVAHPGVSHIDADPDGHKDFSRVITRAKELGGWAEPHNFTGINGGSTLTTGFAHHAVLSVADTVVGAIESGQVNHIYLVGGCDGALHGRNYFTQLVESTPADSLVLTLACGKFRFNDLDLGTVGGLPRLLDMGQCNDAYSAVTVAQALAKALGVGINDLPLTIVLSWYEQKAVCVLLSLLALGVKNIRLGPTLPAFVSPGVLEVLASDFGLAPTSTVQNDLVSQ</sequence>
<keyword evidence="5 6" id="KW-0411">Iron-sulfur</keyword>
<dbReference type="InterPro" id="IPR016100">
    <property type="entry name" value="Prismane_a-bundle"/>
</dbReference>
<dbReference type="InterPro" id="IPR016099">
    <property type="entry name" value="Prismane-like_a/b-sand"/>
</dbReference>
<dbReference type="EC" id="1.7.99.1" evidence="6"/>
<dbReference type="InterPro" id="IPR011254">
    <property type="entry name" value="Prismane-like_sf"/>
</dbReference>
<evidence type="ECO:0000256" key="3">
    <source>
        <dbReference type="ARBA" id="ARBA00023002"/>
    </source>
</evidence>
<evidence type="ECO:0000256" key="1">
    <source>
        <dbReference type="ARBA" id="ARBA00022490"/>
    </source>
</evidence>
<feature type="binding site" description="via persulfide group" evidence="6">
    <location>
        <position position="382"/>
    </location>
    <ligand>
        <name>hybrid [4Fe-2O-2S] cluster</name>
        <dbReference type="ChEBI" id="CHEBI:60519"/>
    </ligand>
</feature>
<keyword evidence="8" id="KW-1185">Reference proteome</keyword>
<dbReference type="PANTHER" id="PTHR30109:SF0">
    <property type="entry name" value="HYDROXYLAMINE REDUCTASE"/>
    <property type="match status" value="1"/>
</dbReference>
<gene>
    <name evidence="6" type="primary">hcp</name>
    <name evidence="7" type="ORF">SAMN05443377_11730</name>
</gene>
<dbReference type="Gene3D" id="3.40.50.2030">
    <property type="match status" value="2"/>
</dbReference>
<feature type="binding site" evidence="6">
    <location>
        <position position="284"/>
    </location>
    <ligand>
        <name>hybrid [4Fe-2O-2S] cluster</name>
        <dbReference type="ChEBI" id="CHEBI:60519"/>
    </ligand>
</feature>
<feature type="binding site" evidence="6">
    <location>
        <position position="240"/>
    </location>
    <ligand>
        <name>hybrid [4Fe-2O-2S] cluster</name>
        <dbReference type="ChEBI" id="CHEBI:60519"/>
    </ligand>
</feature>
<dbReference type="RefSeq" id="WP_091970150.1">
    <property type="nucleotide sequence ID" value="NZ_FOGZ01000017.1"/>
</dbReference>
<dbReference type="GO" id="GO:0046872">
    <property type="term" value="F:metal ion binding"/>
    <property type="evidence" value="ECO:0007669"/>
    <property type="project" value="UniProtKB-KW"/>
</dbReference>
<dbReference type="AlphaFoldDB" id="A0A1H9SZ27"/>
<feature type="binding site" evidence="6">
    <location>
        <position position="216"/>
    </location>
    <ligand>
        <name>hybrid [4Fe-2O-2S] cluster</name>
        <dbReference type="ChEBI" id="CHEBI:60519"/>
    </ligand>
</feature>
<dbReference type="EMBL" id="FOGZ01000017">
    <property type="protein sequence ID" value="SER90141.1"/>
    <property type="molecule type" value="Genomic_DNA"/>
</dbReference>
<dbReference type="InterPro" id="IPR004137">
    <property type="entry name" value="HCP/CODH"/>
</dbReference>
<dbReference type="SUPFAM" id="SSF56821">
    <property type="entry name" value="Prismane protein-like"/>
    <property type="match status" value="1"/>
</dbReference>
<comment type="similarity">
    <text evidence="6">Belongs to the HCP family.</text>
</comment>
<name>A0A1H9SZ27_9ACTN</name>